<keyword evidence="2" id="KW-0614">Plasmid</keyword>
<dbReference type="AlphaFoldDB" id="A0A1L7AN43"/>
<keyword evidence="1" id="KW-0812">Transmembrane</keyword>
<evidence type="ECO:0008006" key="4">
    <source>
        <dbReference type="Google" id="ProtNLM"/>
    </source>
</evidence>
<accession>A0A1L7AN43</accession>
<dbReference type="EMBL" id="CP015585">
    <property type="protein sequence ID" value="APT60198.1"/>
    <property type="molecule type" value="Genomic_DNA"/>
</dbReference>
<dbReference type="Pfam" id="PF10617">
    <property type="entry name" value="DUF2474"/>
    <property type="match status" value="1"/>
</dbReference>
<feature type="transmembrane region" description="Helical" evidence="1">
    <location>
        <begin position="34"/>
        <end position="58"/>
    </location>
</feature>
<gene>
    <name evidence="2" type="ORF">RGI145_22915</name>
</gene>
<name>A0A1L7AN43_9PROT</name>
<evidence type="ECO:0000313" key="3">
    <source>
        <dbReference type="Proteomes" id="UP000185494"/>
    </source>
</evidence>
<keyword evidence="1" id="KW-1133">Transmembrane helix</keyword>
<dbReference type="KEGG" id="rgi:RGI145_22915"/>
<protein>
    <recommendedName>
        <fullName evidence="4">DUF2474 domain-containing protein</fullName>
    </recommendedName>
</protein>
<evidence type="ECO:0000256" key="1">
    <source>
        <dbReference type="SAM" id="Phobius"/>
    </source>
</evidence>
<evidence type="ECO:0000313" key="2">
    <source>
        <dbReference type="EMBL" id="APT60198.1"/>
    </source>
</evidence>
<dbReference type="InterPro" id="IPR018895">
    <property type="entry name" value="DUF2474"/>
</dbReference>
<keyword evidence="1" id="KW-0472">Membrane</keyword>
<dbReference type="Proteomes" id="UP000185494">
    <property type="component" value="Chromosome 1"/>
</dbReference>
<organism evidence="2 3">
    <name type="scientific">Roseomonas gilardii</name>
    <dbReference type="NCBI Taxonomy" id="257708"/>
    <lineage>
        <taxon>Bacteria</taxon>
        <taxon>Pseudomonadati</taxon>
        <taxon>Pseudomonadota</taxon>
        <taxon>Alphaproteobacteria</taxon>
        <taxon>Acetobacterales</taxon>
        <taxon>Roseomonadaceae</taxon>
        <taxon>Roseomonas</taxon>
    </lineage>
</organism>
<sequence length="66" mass="7383">MVVLRLPRQGESRRGIPLRLSHSSPSLRLWSQRVGWLVLIWTLSVGGLAIAALLFRLLMRSAGMTT</sequence>
<geneLocation type="plasmid" evidence="2 3">
    <name>1</name>
</geneLocation>
<proteinExistence type="predicted"/>
<reference evidence="2 3" key="1">
    <citation type="submission" date="2016-05" db="EMBL/GenBank/DDBJ databases">
        <title>Complete Genome and Methylome Analysis of Psychrotrophic Bacterial Isolates from Antarctic Lake Untersee.</title>
        <authorList>
            <person name="Fomenkov A."/>
            <person name="Akimov V.N."/>
            <person name="Vasilyeva L.V."/>
            <person name="Andersen D."/>
            <person name="Vincze T."/>
            <person name="Roberts R.J."/>
        </authorList>
    </citation>
    <scope>NUCLEOTIDE SEQUENCE [LARGE SCALE GENOMIC DNA]</scope>
    <source>
        <strain evidence="2 3">U14-5</strain>
        <plasmid evidence="3">Plasmid 1</plasmid>
    </source>
</reference>